<dbReference type="PROSITE" id="PS50878">
    <property type="entry name" value="RT_POL"/>
    <property type="match status" value="1"/>
</dbReference>
<dbReference type="OrthoDB" id="165683at2759"/>
<dbReference type="Proteomes" id="UP000735874">
    <property type="component" value="Unassembled WGS sequence"/>
</dbReference>
<dbReference type="VEuPathDB" id="FungiDB:PC110_g21015"/>
<dbReference type="EMBL" id="RCML01001427">
    <property type="protein sequence ID" value="KAG2962687.1"/>
    <property type="molecule type" value="Genomic_DNA"/>
</dbReference>
<evidence type="ECO:0000313" key="4">
    <source>
        <dbReference type="EMBL" id="KAG2892643.1"/>
    </source>
</evidence>
<dbReference type="AlphaFoldDB" id="A0A329RD05"/>
<dbReference type="InterPro" id="IPR000477">
    <property type="entry name" value="RT_dom"/>
</dbReference>
<organism evidence="7 8">
    <name type="scientific">Phytophthora cactorum</name>
    <dbReference type="NCBI Taxonomy" id="29920"/>
    <lineage>
        <taxon>Eukaryota</taxon>
        <taxon>Sar</taxon>
        <taxon>Stramenopiles</taxon>
        <taxon>Oomycota</taxon>
        <taxon>Peronosporomycetes</taxon>
        <taxon>Peronosporales</taxon>
        <taxon>Peronosporaceae</taxon>
        <taxon>Phytophthora</taxon>
    </lineage>
</organism>
<gene>
    <name evidence="7" type="ORF">PC110_g21015</name>
    <name evidence="2" type="ORF">PC113_g21455</name>
    <name evidence="3" type="ORF">PC115_g21481</name>
    <name evidence="4" type="ORF">PC117_g23970</name>
    <name evidence="5" type="ORF">PC118_g21297</name>
    <name evidence="6" type="ORF">PC129_g21185</name>
</gene>
<dbReference type="InterPro" id="IPR043128">
    <property type="entry name" value="Rev_trsase/Diguanyl_cyclase"/>
</dbReference>
<dbReference type="Proteomes" id="UP000736787">
    <property type="component" value="Unassembled WGS sequence"/>
</dbReference>
<reference evidence="7 8" key="1">
    <citation type="submission" date="2018-01" db="EMBL/GenBank/DDBJ databases">
        <title>Draft genome of the strawberry crown rot pathogen Phytophthora cactorum.</title>
        <authorList>
            <person name="Armitage A.D."/>
            <person name="Lysoe E."/>
            <person name="Nellist C.F."/>
            <person name="Harrison R.J."/>
            <person name="Brurberg M.B."/>
        </authorList>
    </citation>
    <scope>NUCLEOTIDE SEQUENCE [LARGE SCALE GENOMIC DNA]</scope>
    <source>
        <strain evidence="7 8">10300</strain>
    </source>
</reference>
<dbReference type="SUPFAM" id="SSF56672">
    <property type="entry name" value="DNA/RNA polymerases"/>
    <property type="match status" value="1"/>
</dbReference>
<dbReference type="PANTHER" id="PTHR33064:SF37">
    <property type="entry name" value="RIBONUCLEASE H"/>
    <property type="match status" value="1"/>
</dbReference>
<accession>A0A329RD05</accession>
<evidence type="ECO:0000313" key="8">
    <source>
        <dbReference type="Proteomes" id="UP000251314"/>
    </source>
</evidence>
<protein>
    <recommendedName>
        <fullName evidence="1">Reverse transcriptase domain-containing protein</fullName>
    </recommendedName>
</protein>
<evidence type="ECO:0000313" key="5">
    <source>
        <dbReference type="EMBL" id="KAG2962687.1"/>
    </source>
</evidence>
<dbReference type="EMBL" id="RCMK01001526">
    <property type="protein sequence ID" value="KAG2892643.1"/>
    <property type="molecule type" value="Genomic_DNA"/>
</dbReference>
<dbReference type="InterPro" id="IPR051320">
    <property type="entry name" value="Viral_Replic_Matur_Polypro"/>
</dbReference>
<dbReference type="Proteomes" id="UP000760860">
    <property type="component" value="Unassembled WGS sequence"/>
</dbReference>
<feature type="domain" description="Reverse transcriptase" evidence="1">
    <location>
        <begin position="1"/>
        <end position="67"/>
    </location>
</feature>
<dbReference type="Proteomes" id="UP000251314">
    <property type="component" value="Unassembled WGS sequence"/>
</dbReference>
<dbReference type="EMBL" id="MJFZ01001282">
    <property type="protein sequence ID" value="RAW22545.1"/>
    <property type="molecule type" value="Genomic_DNA"/>
</dbReference>
<dbReference type="PANTHER" id="PTHR33064">
    <property type="entry name" value="POL PROTEIN"/>
    <property type="match status" value="1"/>
</dbReference>
<dbReference type="Proteomes" id="UP000697107">
    <property type="component" value="Unassembled WGS sequence"/>
</dbReference>
<dbReference type="InterPro" id="IPR043502">
    <property type="entry name" value="DNA/RNA_pol_sf"/>
</dbReference>
<keyword evidence="8" id="KW-1185">Reference proteome</keyword>
<evidence type="ECO:0000313" key="6">
    <source>
        <dbReference type="EMBL" id="KAG3207780.1"/>
    </source>
</evidence>
<reference evidence="2" key="2">
    <citation type="submission" date="2018-10" db="EMBL/GenBank/DDBJ databases">
        <title>Effector identification in a new, highly contiguous assembly of the strawberry crown rot pathogen Phytophthora cactorum.</title>
        <authorList>
            <person name="Armitage A.D."/>
            <person name="Nellist C.F."/>
            <person name="Bates H."/>
            <person name="Vickerstaff R.J."/>
            <person name="Harrison R.J."/>
        </authorList>
    </citation>
    <scope>NUCLEOTIDE SEQUENCE</scope>
    <source>
        <strain evidence="2">15-7</strain>
        <strain evidence="3">4032</strain>
        <strain evidence="4">4040</strain>
        <strain evidence="5">P415</strain>
        <strain evidence="6">P421</strain>
    </source>
</reference>
<dbReference type="EMBL" id="RCMG01001391">
    <property type="protein sequence ID" value="KAG2828512.1"/>
    <property type="molecule type" value="Genomic_DNA"/>
</dbReference>
<evidence type="ECO:0000313" key="3">
    <source>
        <dbReference type="EMBL" id="KAG2883919.1"/>
    </source>
</evidence>
<name>A0A329RD05_9STRA</name>
<evidence type="ECO:0000259" key="1">
    <source>
        <dbReference type="PROSITE" id="PS50878"/>
    </source>
</evidence>
<dbReference type="STRING" id="29920.A0A329RD05"/>
<comment type="caution">
    <text evidence="7">The sequence shown here is derived from an EMBL/GenBank/DDBJ whole genome shotgun (WGS) entry which is preliminary data.</text>
</comment>
<dbReference type="EMBL" id="RCMI01001533">
    <property type="protein sequence ID" value="KAG2883919.1"/>
    <property type="molecule type" value="Genomic_DNA"/>
</dbReference>
<evidence type="ECO:0000313" key="2">
    <source>
        <dbReference type="EMBL" id="KAG2828512.1"/>
    </source>
</evidence>
<dbReference type="Gene3D" id="3.30.70.270">
    <property type="match status" value="1"/>
</dbReference>
<evidence type="ECO:0000313" key="7">
    <source>
        <dbReference type="EMBL" id="RAW22545.1"/>
    </source>
</evidence>
<dbReference type="Proteomes" id="UP000774804">
    <property type="component" value="Unassembled WGS sequence"/>
</dbReference>
<proteinExistence type="predicted"/>
<dbReference type="EMBL" id="RCMV01001641">
    <property type="protein sequence ID" value="KAG3207780.1"/>
    <property type="molecule type" value="Genomic_DNA"/>
</dbReference>
<sequence length="144" mass="16534">MEDCYEELLYQILLIWIDDLLIFANTIEEYLIALERLLDLTNVFGLKLSRKKSKLYQKSVTWCGKVIDEHGIHHDPSRIQGLSSMPLPSTAGELQLFICATNWMRDSLIDYTRVVHPLQKKLDGVLMGKRKTKHVASGSPCSWT</sequence>